<accession>A0A9N7YQW2</accession>
<keyword evidence="1" id="KW-0472">Membrane</keyword>
<gene>
    <name evidence="2" type="ORF">PLEPLA_LOCUS28834</name>
</gene>
<protein>
    <submittedName>
        <fullName evidence="2">Uncharacterized protein</fullName>
    </submittedName>
</protein>
<evidence type="ECO:0000256" key="1">
    <source>
        <dbReference type="SAM" id="Phobius"/>
    </source>
</evidence>
<keyword evidence="3" id="KW-1185">Reference proteome</keyword>
<reference evidence="2" key="1">
    <citation type="submission" date="2020-03" db="EMBL/GenBank/DDBJ databases">
        <authorList>
            <person name="Weist P."/>
        </authorList>
    </citation>
    <scope>NUCLEOTIDE SEQUENCE</scope>
</reference>
<comment type="caution">
    <text evidence="2">The sequence shown here is derived from an EMBL/GenBank/DDBJ whole genome shotgun (WGS) entry which is preliminary data.</text>
</comment>
<feature type="transmembrane region" description="Helical" evidence="1">
    <location>
        <begin position="85"/>
        <end position="109"/>
    </location>
</feature>
<organism evidence="2 3">
    <name type="scientific">Pleuronectes platessa</name>
    <name type="common">European plaice</name>
    <dbReference type="NCBI Taxonomy" id="8262"/>
    <lineage>
        <taxon>Eukaryota</taxon>
        <taxon>Metazoa</taxon>
        <taxon>Chordata</taxon>
        <taxon>Craniata</taxon>
        <taxon>Vertebrata</taxon>
        <taxon>Euteleostomi</taxon>
        <taxon>Actinopterygii</taxon>
        <taxon>Neopterygii</taxon>
        <taxon>Teleostei</taxon>
        <taxon>Neoteleostei</taxon>
        <taxon>Acanthomorphata</taxon>
        <taxon>Carangaria</taxon>
        <taxon>Pleuronectiformes</taxon>
        <taxon>Pleuronectoidei</taxon>
        <taxon>Pleuronectidae</taxon>
        <taxon>Pleuronectes</taxon>
    </lineage>
</organism>
<name>A0A9N7YQW2_PLEPL</name>
<proteinExistence type="predicted"/>
<dbReference type="EMBL" id="CADEAL010002557">
    <property type="protein sequence ID" value="CAB1441044.1"/>
    <property type="molecule type" value="Genomic_DNA"/>
</dbReference>
<sequence>MWPVSKDGMTTLGKIPLLSFALFLHFLFLRTAGHFFHWPFSVSLISQLVYEHLSVCLIAPLPCHSLLAISFSVSYHSLDSLSPPIGYISVLSLCVIDLLGSVWLSLVALRYGDDAKKITHSV</sequence>
<keyword evidence="1" id="KW-1133">Transmembrane helix</keyword>
<evidence type="ECO:0000313" key="2">
    <source>
        <dbReference type="EMBL" id="CAB1441044.1"/>
    </source>
</evidence>
<feature type="transmembrane region" description="Helical" evidence="1">
    <location>
        <begin position="15"/>
        <end position="36"/>
    </location>
</feature>
<evidence type="ECO:0000313" key="3">
    <source>
        <dbReference type="Proteomes" id="UP001153269"/>
    </source>
</evidence>
<dbReference type="AlphaFoldDB" id="A0A9N7YQW2"/>
<keyword evidence="1" id="KW-0812">Transmembrane</keyword>
<dbReference type="Proteomes" id="UP001153269">
    <property type="component" value="Unassembled WGS sequence"/>
</dbReference>
<feature type="transmembrane region" description="Helical" evidence="1">
    <location>
        <begin position="48"/>
        <end position="73"/>
    </location>
</feature>